<evidence type="ECO:0000259" key="22">
    <source>
        <dbReference type="Pfam" id="PF04389"/>
    </source>
</evidence>
<evidence type="ECO:0000256" key="9">
    <source>
        <dbReference type="ARBA" id="ARBA00022670"/>
    </source>
</evidence>
<comment type="subunit">
    <text evidence="20">Homodimer. The monomeric form is inactive while the homodimer is active.</text>
</comment>
<dbReference type="InterPro" id="IPR039866">
    <property type="entry name" value="CPQ"/>
</dbReference>
<comment type="caution">
    <text evidence="23">The sequence shown here is derived from an EMBL/GenBank/DDBJ whole genome shotgun (WGS) entry which is preliminary data.</text>
</comment>
<evidence type="ECO:0000256" key="8">
    <source>
        <dbReference type="ARBA" id="ARBA00022645"/>
    </source>
</evidence>
<evidence type="ECO:0000256" key="7">
    <source>
        <dbReference type="ARBA" id="ARBA00022525"/>
    </source>
</evidence>
<evidence type="ECO:0000256" key="11">
    <source>
        <dbReference type="ARBA" id="ARBA00022729"/>
    </source>
</evidence>
<sequence length="520" mass="57381">MMLNRGFSCRIKISNSSINGKRCSAKFVIPYQVFNCVANIEAAGKKNAFVGFANKLDSKKTFNRSTSSLSNSISRDECNLPDELTEEISRYKPIVEGIINASVNGIFKKRTWRTLARFVDKFGSRIAGSDNLENSIDYMVDLLKKNQLENVHTEPALVPKWVRGRESCWLVSPRLEKLSILGLGSSIGTPAKGITAHAVVVESFEELKKLGKVVEGKIVVFNEPFISYEKTVKYRGYGAIEAAKLGAVATLIRSVTPFSIDSPHTGWQHYQENVTQIPTAAISIEIAETLQRMYQAGDDILIYLYMEARNLPPVMSRNTIGDITGHQHPEKVVVVSGHLDSWDVGQGAMDDGGGAFISWNALALLKVLGLRPRRTLRSILWTAEEEGLVGAAAYFHDHRNNTAAFDFVMESDEGTFQPLGLSFSGSSEAGCILKEILKLMHPLNATQFASPMDGGPDIEFFTNVGIPGAALLNANERYFWYHHSNGDRMTVEDPTNLDMCTALWAASAFVVADLSIDMPR</sequence>
<keyword evidence="17" id="KW-0865">Zymogen</keyword>
<keyword evidence="13" id="KW-0256">Endoplasmic reticulum</keyword>
<keyword evidence="7" id="KW-0964">Secreted</keyword>
<dbReference type="Gene3D" id="3.50.30.30">
    <property type="match status" value="1"/>
</dbReference>
<feature type="domain" description="Peptidase M28" evidence="22">
    <location>
        <begin position="318"/>
        <end position="506"/>
    </location>
</feature>
<keyword evidence="15" id="KW-0333">Golgi apparatus</keyword>
<keyword evidence="16" id="KW-0482">Metalloprotease</keyword>
<evidence type="ECO:0000256" key="12">
    <source>
        <dbReference type="ARBA" id="ARBA00022801"/>
    </source>
</evidence>
<keyword evidence="12" id="KW-0378">Hydrolase</keyword>
<evidence type="ECO:0000313" key="24">
    <source>
        <dbReference type="Proteomes" id="UP001234178"/>
    </source>
</evidence>
<comment type="subcellular location">
    <subcellularLocation>
        <location evidence="1">Endoplasmic reticulum</location>
    </subcellularLocation>
    <subcellularLocation>
        <location evidence="3">Golgi apparatus</location>
    </subcellularLocation>
    <subcellularLocation>
        <location evidence="2">Lysosome</location>
    </subcellularLocation>
    <subcellularLocation>
        <location evidence="4">Secreted</location>
    </subcellularLocation>
</comment>
<dbReference type="Gene3D" id="3.40.630.10">
    <property type="entry name" value="Zn peptidases"/>
    <property type="match status" value="1"/>
</dbReference>
<dbReference type="Pfam" id="PF04389">
    <property type="entry name" value="Peptidase_M28"/>
    <property type="match status" value="1"/>
</dbReference>
<dbReference type="CDD" id="cd03883">
    <property type="entry name" value="M28_Pgcp_like"/>
    <property type="match status" value="1"/>
</dbReference>
<keyword evidence="19" id="KW-0458">Lysosome</keyword>
<evidence type="ECO:0000256" key="16">
    <source>
        <dbReference type="ARBA" id="ARBA00023049"/>
    </source>
</evidence>
<dbReference type="EMBL" id="JAOYFB010000001">
    <property type="protein sequence ID" value="KAK4002661.1"/>
    <property type="molecule type" value="Genomic_DNA"/>
</dbReference>
<reference evidence="23 24" key="1">
    <citation type="journal article" date="2023" name="Nucleic Acids Res.">
        <title>The hologenome of Daphnia magna reveals possible DNA methylation and microbiome-mediated evolution of the host genome.</title>
        <authorList>
            <person name="Chaturvedi A."/>
            <person name="Li X."/>
            <person name="Dhandapani V."/>
            <person name="Marshall H."/>
            <person name="Kissane S."/>
            <person name="Cuenca-Cambronero M."/>
            <person name="Asole G."/>
            <person name="Calvet F."/>
            <person name="Ruiz-Romero M."/>
            <person name="Marangio P."/>
            <person name="Guigo R."/>
            <person name="Rago D."/>
            <person name="Mirbahai L."/>
            <person name="Eastwood N."/>
            <person name="Colbourne J.K."/>
            <person name="Zhou J."/>
            <person name="Mallon E."/>
            <person name="Orsini L."/>
        </authorList>
    </citation>
    <scope>NUCLEOTIDE SEQUENCE [LARGE SCALE GENOMIC DNA]</scope>
    <source>
        <strain evidence="23">LRV0_1</strain>
    </source>
</reference>
<protein>
    <recommendedName>
        <fullName evidence="6">Carboxypeptidase Q</fullName>
    </recommendedName>
    <alternativeName>
        <fullName evidence="21">Plasma glutamate carboxypeptidase</fullName>
    </alternativeName>
</protein>
<dbReference type="SUPFAM" id="SSF53187">
    <property type="entry name" value="Zn-dependent exopeptidases"/>
    <property type="match status" value="1"/>
</dbReference>
<keyword evidence="9" id="KW-0645">Protease</keyword>
<proteinExistence type="inferred from homology"/>
<keyword evidence="24" id="KW-1185">Reference proteome</keyword>
<evidence type="ECO:0000256" key="5">
    <source>
        <dbReference type="ARBA" id="ARBA00010918"/>
    </source>
</evidence>
<evidence type="ECO:0000256" key="18">
    <source>
        <dbReference type="ARBA" id="ARBA00023180"/>
    </source>
</evidence>
<evidence type="ECO:0000256" key="17">
    <source>
        <dbReference type="ARBA" id="ARBA00023145"/>
    </source>
</evidence>
<evidence type="ECO:0000256" key="21">
    <source>
        <dbReference type="ARBA" id="ARBA00033328"/>
    </source>
</evidence>
<evidence type="ECO:0000256" key="14">
    <source>
        <dbReference type="ARBA" id="ARBA00022833"/>
    </source>
</evidence>
<evidence type="ECO:0000256" key="19">
    <source>
        <dbReference type="ARBA" id="ARBA00023228"/>
    </source>
</evidence>
<evidence type="ECO:0000313" key="23">
    <source>
        <dbReference type="EMBL" id="KAK4002661.1"/>
    </source>
</evidence>
<dbReference type="InterPro" id="IPR007484">
    <property type="entry name" value="Peptidase_M28"/>
</dbReference>
<gene>
    <name evidence="23" type="ORF">OUZ56_004473</name>
</gene>
<evidence type="ECO:0000256" key="1">
    <source>
        <dbReference type="ARBA" id="ARBA00004240"/>
    </source>
</evidence>
<keyword evidence="14" id="KW-0862">Zinc</keyword>
<keyword evidence="18" id="KW-0325">Glycoprotein</keyword>
<evidence type="ECO:0000256" key="15">
    <source>
        <dbReference type="ARBA" id="ARBA00023034"/>
    </source>
</evidence>
<evidence type="ECO:0000256" key="10">
    <source>
        <dbReference type="ARBA" id="ARBA00022723"/>
    </source>
</evidence>
<keyword evidence="8" id="KW-0121">Carboxypeptidase</keyword>
<accession>A0ABQ9YPY1</accession>
<dbReference type="PANTHER" id="PTHR12053:SF3">
    <property type="entry name" value="CARBOXYPEPTIDASE Q"/>
    <property type="match status" value="1"/>
</dbReference>
<organism evidence="23 24">
    <name type="scientific">Daphnia magna</name>
    <dbReference type="NCBI Taxonomy" id="35525"/>
    <lineage>
        <taxon>Eukaryota</taxon>
        <taxon>Metazoa</taxon>
        <taxon>Ecdysozoa</taxon>
        <taxon>Arthropoda</taxon>
        <taxon>Crustacea</taxon>
        <taxon>Branchiopoda</taxon>
        <taxon>Diplostraca</taxon>
        <taxon>Cladocera</taxon>
        <taxon>Anomopoda</taxon>
        <taxon>Daphniidae</taxon>
        <taxon>Daphnia</taxon>
    </lineage>
</organism>
<dbReference type="PANTHER" id="PTHR12053">
    <property type="entry name" value="PROTEASE FAMILY M28 PLASMA GLUTAMATE CARBOXYPEPTIDASE-RELATED"/>
    <property type="match status" value="1"/>
</dbReference>
<evidence type="ECO:0000256" key="2">
    <source>
        <dbReference type="ARBA" id="ARBA00004371"/>
    </source>
</evidence>
<evidence type="ECO:0000256" key="20">
    <source>
        <dbReference type="ARBA" id="ARBA00025833"/>
    </source>
</evidence>
<keyword evidence="10" id="KW-0479">Metal-binding</keyword>
<keyword evidence="11" id="KW-0732">Signal</keyword>
<evidence type="ECO:0000256" key="3">
    <source>
        <dbReference type="ARBA" id="ARBA00004555"/>
    </source>
</evidence>
<evidence type="ECO:0000256" key="4">
    <source>
        <dbReference type="ARBA" id="ARBA00004613"/>
    </source>
</evidence>
<evidence type="ECO:0000256" key="13">
    <source>
        <dbReference type="ARBA" id="ARBA00022824"/>
    </source>
</evidence>
<name>A0ABQ9YPY1_9CRUS</name>
<dbReference type="Proteomes" id="UP001234178">
    <property type="component" value="Unassembled WGS sequence"/>
</dbReference>
<evidence type="ECO:0000256" key="6">
    <source>
        <dbReference type="ARBA" id="ARBA00014116"/>
    </source>
</evidence>
<comment type="similarity">
    <text evidence="5">Belongs to the peptidase M28 family.</text>
</comment>